<keyword evidence="8" id="KW-1185">Reference proteome</keyword>
<evidence type="ECO:0000256" key="4">
    <source>
        <dbReference type="ARBA" id="ARBA00022927"/>
    </source>
</evidence>
<feature type="compositionally biased region" description="Low complexity" evidence="5">
    <location>
        <begin position="555"/>
        <end position="565"/>
    </location>
</feature>
<feature type="compositionally biased region" description="Polar residues" evidence="5">
    <location>
        <begin position="566"/>
        <end position="576"/>
    </location>
</feature>
<dbReference type="GO" id="GO:0005783">
    <property type="term" value="C:endoplasmic reticulum"/>
    <property type="evidence" value="ECO:0007669"/>
    <property type="project" value="UniProtKB-SubCell"/>
</dbReference>
<keyword evidence="3" id="KW-0256">Endoplasmic reticulum</keyword>
<keyword evidence="4" id="KW-0653">Protein transport</keyword>
<proteinExistence type="predicted"/>
<dbReference type="Proteomes" id="UP001362899">
    <property type="component" value="Unassembled WGS sequence"/>
</dbReference>
<organism evidence="7 8">
    <name type="scientific">Starmerella bacillaris</name>
    <name type="common">Yeast</name>
    <name type="synonym">Candida zemplinina</name>
    <dbReference type="NCBI Taxonomy" id="1247836"/>
    <lineage>
        <taxon>Eukaryota</taxon>
        <taxon>Fungi</taxon>
        <taxon>Dikarya</taxon>
        <taxon>Ascomycota</taxon>
        <taxon>Saccharomycotina</taxon>
        <taxon>Dipodascomycetes</taxon>
        <taxon>Dipodascales</taxon>
        <taxon>Trichomonascaceae</taxon>
        <taxon>Starmerella</taxon>
    </lineage>
</organism>
<dbReference type="Pfam" id="PF08314">
    <property type="entry name" value="Sec39"/>
    <property type="match status" value="1"/>
</dbReference>
<reference evidence="7 8" key="1">
    <citation type="journal article" date="2023" name="Elife">
        <title>Identification of key yeast species and microbe-microbe interactions impacting larval growth of Drosophila in the wild.</title>
        <authorList>
            <person name="Mure A."/>
            <person name="Sugiura Y."/>
            <person name="Maeda R."/>
            <person name="Honda K."/>
            <person name="Sakurai N."/>
            <person name="Takahashi Y."/>
            <person name="Watada M."/>
            <person name="Katoh T."/>
            <person name="Gotoh A."/>
            <person name="Gotoh Y."/>
            <person name="Taniguchi I."/>
            <person name="Nakamura K."/>
            <person name="Hayashi T."/>
            <person name="Katayama T."/>
            <person name="Uemura T."/>
            <person name="Hattori Y."/>
        </authorList>
    </citation>
    <scope>NUCLEOTIDE SEQUENCE [LARGE SCALE GENOMIC DNA]</scope>
    <source>
        <strain evidence="7 8">SB-73</strain>
    </source>
</reference>
<feature type="compositionally biased region" description="Basic and acidic residues" evidence="5">
    <location>
        <begin position="579"/>
        <end position="589"/>
    </location>
</feature>
<evidence type="ECO:0000313" key="7">
    <source>
        <dbReference type="EMBL" id="GMM53316.1"/>
    </source>
</evidence>
<keyword evidence="2" id="KW-0813">Transport</keyword>
<evidence type="ECO:0000256" key="1">
    <source>
        <dbReference type="ARBA" id="ARBA00004240"/>
    </source>
</evidence>
<evidence type="ECO:0000313" key="8">
    <source>
        <dbReference type="Proteomes" id="UP001362899"/>
    </source>
</evidence>
<name>A0AAV5RQB1_STABA</name>
<dbReference type="EMBL" id="BTGC01000008">
    <property type="protein sequence ID" value="GMM53316.1"/>
    <property type="molecule type" value="Genomic_DNA"/>
</dbReference>
<dbReference type="InterPro" id="IPR013244">
    <property type="entry name" value="Sec39_domain"/>
</dbReference>
<dbReference type="GO" id="GO:0015031">
    <property type="term" value="P:protein transport"/>
    <property type="evidence" value="ECO:0007669"/>
    <property type="project" value="UniProtKB-KW"/>
</dbReference>
<dbReference type="AlphaFoldDB" id="A0AAV5RQB1"/>
<evidence type="ECO:0000256" key="5">
    <source>
        <dbReference type="SAM" id="MobiDB-lite"/>
    </source>
</evidence>
<comment type="subcellular location">
    <subcellularLocation>
        <location evidence="1">Endoplasmic reticulum</location>
    </subcellularLocation>
</comment>
<sequence>MVIETLVRGEVPSSFPFSYESDFDPASPYSLCIAFLPETAQIRTAVFKSIECPKTDTLDPEIAQYVSAECARKGWVSSLQDHDSTVSYFYKVRLRITDDAYRNLTIPALEEGVDPVYTDGILRTLLLYRKLSTSNNSGDFKDISLVEYEELDATEVFELLISVPNPKWTLRQRLDIVVLPYLTYKGRLDILADYISDLPQELLVDCGFERWPELYSAVLRNCLSLKARHYKTVQKCLDKVQPYIVQNTNDVVDLTNFNSKTYELMQGLVQAASTQKFSDYTFLQLADWSQGSVAVQEDLFIKVLFSSASFNLNELRLLKSHLFIKVDEEYLISKSIYVAIRRSKFMFLKSVSVEYSHLVNSEVQKICDEYLDNPDLELSQVLTSLEIANIDANLKKKYEIAQKLYQLYDIDPRFTMTQRGTEVLSRVLAAHPRAYLKFSELKSVICQIDGATPDQVAQLCVEAALADDNFTAVQELVDTKLECTPENWLAYYQAGKFISVEWDSQRPVHILKKQRKYLSTCLKLCSESDLISVLSAWNTLDSEYRMVMRNQNNQSSSKSSSKTSSRAVSQGSQVAPTESHGEERRKRDQISNLLVSGLGWAIGANQ</sequence>
<protein>
    <recommendedName>
        <fullName evidence="6">Sec39 domain-containing protein</fullName>
    </recommendedName>
</protein>
<evidence type="ECO:0000259" key="6">
    <source>
        <dbReference type="Pfam" id="PF08314"/>
    </source>
</evidence>
<dbReference type="GO" id="GO:0006890">
    <property type="term" value="P:retrograde vesicle-mediated transport, Golgi to endoplasmic reticulum"/>
    <property type="evidence" value="ECO:0007669"/>
    <property type="project" value="InterPro"/>
</dbReference>
<feature type="region of interest" description="Disordered" evidence="5">
    <location>
        <begin position="550"/>
        <end position="589"/>
    </location>
</feature>
<evidence type="ECO:0000256" key="2">
    <source>
        <dbReference type="ARBA" id="ARBA00022448"/>
    </source>
</evidence>
<comment type="caution">
    <text evidence="7">The sequence shown here is derived from an EMBL/GenBank/DDBJ whole genome shotgun (WGS) entry which is preliminary data.</text>
</comment>
<feature type="domain" description="Sec39" evidence="6">
    <location>
        <begin position="421"/>
        <end position="554"/>
    </location>
</feature>
<gene>
    <name evidence="7" type="ORF">DASB73_042790</name>
</gene>
<evidence type="ECO:0000256" key="3">
    <source>
        <dbReference type="ARBA" id="ARBA00022824"/>
    </source>
</evidence>
<accession>A0AAV5RQB1</accession>